<protein>
    <submittedName>
        <fullName evidence="3">KDM8</fullName>
        <ecNumber evidence="3">1.14.11.27</ecNumber>
    </submittedName>
</protein>
<dbReference type="PANTHER" id="PTHR12461">
    <property type="entry name" value="HYPOXIA-INDUCIBLE FACTOR 1 ALPHA INHIBITOR-RELATED"/>
    <property type="match status" value="1"/>
</dbReference>
<accession>A0A812EMR0</accession>
<gene>
    <name evidence="3" type="ORF">SPHA_74114</name>
</gene>
<evidence type="ECO:0000313" key="4">
    <source>
        <dbReference type="Proteomes" id="UP000597762"/>
    </source>
</evidence>
<evidence type="ECO:0000313" key="3">
    <source>
        <dbReference type="EMBL" id="CAE1324296.1"/>
    </source>
</evidence>
<dbReference type="AlphaFoldDB" id="A0A812EMR0"/>
<dbReference type="Gene3D" id="2.60.120.650">
    <property type="entry name" value="Cupin"/>
    <property type="match status" value="1"/>
</dbReference>
<dbReference type="InterPro" id="IPR011992">
    <property type="entry name" value="EF-hand-dom_pair"/>
</dbReference>
<dbReference type="InterPro" id="IPR041667">
    <property type="entry name" value="Cupin_8"/>
</dbReference>
<dbReference type="PROSITE" id="PS50222">
    <property type="entry name" value="EF_HAND_2"/>
    <property type="match status" value="1"/>
</dbReference>
<evidence type="ECO:0000259" key="2">
    <source>
        <dbReference type="PROSITE" id="PS51184"/>
    </source>
</evidence>
<dbReference type="GO" id="GO:0140680">
    <property type="term" value="F:histone H3K36me/H3K36me2 demethylase activity"/>
    <property type="evidence" value="ECO:0007669"/>
    <property type="project" value="UniProtKB-EC"/>
</dbReference>
<feature type="domain" description="EF-hand" evidence="1">
    <location>
        <begin position="258"/>
        <end position="293"/>
    </location>
</feature>
<keyword evidence="4" id="KW-1185">Reference proteome</keyword>
<dbReference type="EMBL" id="CAHIKZ030005407">
    <property type="protein sequence ID" value="CAE1324296.1"/>
    <property type="molecule type" value="Genomic_DNA"/>
</dbReference>
<dbReference type="SUPFAM" id="SSF47473">
    <property type="entry name" value="EF-hand"/>
    <property type="match status" value="1"/>
</dbReference>
<reference evidence="3" key="1">
    <citation type="submission" date="2021-01" db="EMBL/GenBank/DDBJ databases">
        <authorList>
            <person name="Li R."/>
            <person name="Bekaert M."/>
        </authorList>
    </citation>
    <scope>NUCLEOTIDE SEQUENCE</scope>
    <source>
        <strain evidence="3">Farmed</strain>
    </source>
</reference>
<name>A0A812EMR0_ACAPH</name>
<dbReference type="SMART" id="SM00558">
    <property type="entry name" value="JmjC"/>
    <property type="match status" value="1"/>
</dbReference>
<dbReference type="PANTHER" id="PTHR12461:SF18">
    <property type="entry name" value="JMJC DOMAIN-CONTAINING PROTEIN"/>
    <property type="match status" value="1"/>
</dbReference>
<comment type="caution">
    <text evidence="3">The sequence shown here is derived from an EMBL/GenBank/DDBJ whole genome shotgun (WGS) entry which is preliminary data.</text>
</comment>
<dbReference type="Pfam" id="PF13621">
    <property type="entry name" value="Cupin_8"/>
    <property type="match status" value="1"/>
</dbReference>
<feature type="domain" description="JmjC" evidence="2">
    <location>
        <begin position="37"/>
        <end position="197"/>
    </location>
</feature>
<sequence length="319" mass="37203">MSLDIDPNSTVFVESAKKENRSGPSQHIHFKKFVETYNSSDNYMVQDVPVYLRKDVMIPCNIQCAELFENGLVATVMWFSSGGTKSVIHTDAVDNMNCLYRGEKELFFVDPKYKNKIFLKENGAYSDIDVDRMDYTKYPELADIEYHHVNITAGDCLFIPYLWIHQVRSYGSNLAVNIWWNHDEGLKMDPQKCKEKCDQNLNLSQVNFEVDNENREEDWKDYFLDILEEEDIKLEDMTELVLGRAAAEKLKNMNAGQGYLDMIHRIFNLFDSDGDEKITKEEVEIIPEKTWIQCETLMYDLDLLIEAIEKSHSKSHEEL</sequence>
<dbReference type="Proteomes" id="UP000597762">
    <property type="component" value="Unassembled WGS sequence"/>
</dbReference>
<dbReference type="GO" id="GO:0005509">
    <property type="term" value="F:calcium ion binding"/>
    <property type="evidence" value="ECO:0007669"/>
    <property type="project" value="InterPro"/>
</dbReference>
<organism evidence="3 4">
    <name type="scientific">Acanthosepion pharaonis</name>
    <name type="common">Pharaoh cuttlefish</name>
    <name type="synonym">Sepia pharaonis</name>
    <dbReference type="NCBI Taxonomy" id="158019"/>
    <lineage>
        <taxon>Eukaryota</taxon>
        <taxon>Metazoa</taxon>
        <taxon>Spiralia</taxon>
        <taxon>Lophotrochozoa</taxon>
        <taxon>Mollusca</taxon>
        <taxon>Cephalopoda</taxon>
        <taxon>Coleoidea</taxon>
        <taxon>Decapodiformes</taxon>
        <taxon>Sepiida</taxon>
        <taxon>Sepiina</taxon>
        <taxon>Sepiidae</taxon>
        <taxon>Acanthosepion</taxon>
    </lineage>
</organism>
<evidence type="ECO:0000259" key="1">
    <source>
        <dbReference type="PROSITE" id="PS50222"/>
    </source>
</evidence>
<dbReference type="EC" id="1.14.11.27" evidence="3"/>
<dbReference type="OrthoDB" id="415358at2759"/>
<dbReference type="SUPFAM" id="SSF51197">
    <property type="entry name" value="Clavaminate synthase-like"/>
    <property type="match status" value="1"/>
</dbReference>
<dbReference type="InterPro" id="IPR002048">
    <property type="entry name" value="EF_hand_dom"/>
</dbReference>
<dbReference type="InterPro" id="IPR003347">
    <property type="entry name" value="JmjC_dom"/>
</dbReference>
<dbReference type="Gene3D" id="1.10.238.10">
    <property type="entry name" value="EF-hand"/>
    <property type="match status" value="1"/>
</dbReference>
<keyword evidence="3" id="KW-0560">Oxidoreductase</keyword>
<proteinExistence type="predicted"/>
<dbReference type="PROSITE" id="PS51184">
    <property type="entry name" value="JMJC"/>
    <property type="match status" value="1"/>
</dbReference>